<organism evidence="1 2">
    <name type="scientific">Vogesella indigofera</name>
    <name type="common">Pseudomonas indigofera</name>
    <dbReference type="NCBI Taxonomy" id="45465"/>
    <lineage>
        <taxon>Bacteria</taxon>
        <taxon>Pseudomonadati</taxon>
        <taxon>Pseudomonadota</taxon>
        <taxon>Betaproteobacteria</taxon>
        <taxon>Neisseriales</taxon>
        <taxon>Chromobacteriaceae</taxon>
        <taxon>Vogesella</taxon>
    </lineage>
</organism>
<accession>A0A495AX54</accession>
<evidence type="ECO:0000313" key="1">
    <source>
        <dbReference type="EMBL" id="RKQ53308.1"/>
    </source>
</evidence>
<dbReference type="AlphaFoldDB" id="A0A495AX54"/>
<evidence type="ECO:0000313" key="2">
    <source>
        <dbReference type="Proteomes" id="UP000279384"/>
    </source>
</evidence>
<dbReference type="Proteomes" id="UP000279384">
    <property type="component" value="Unassembled WGS sequence"/>
</dbReference>
<gene>
    <name evidence="1" type="ORF">C8E02_3243</name>
</gene>
<dbReference type="RefSeq" id="WP_120812416.1">
    <property type="nucleotide sequence ID" value="NZ_RBID01000019.1"/>
</dbReference>
<reference evidence="1 2" key="1">
    <citation type="submission" date="2018-10" db="EMBL/GenBank/DDBJ databases">
        <title>Genomic Encyclopedia of Type Strains, Phase IV (KMG-IV): sequencing the most valuable type-strain genomes for metagenomic binning, comparative biology and taxonomic classification.</title>
        <authorList>
            <person name="Goeker M."/>
        </authorList>
    </citation>
    <scope>NUCLEOTIDE SEQUENCE [LARGE SCALE GENOMIC DNA]</scope>
    <source>
        <strain evidence="1 2">DSM 3303</strain>
    </source>
</reference>
<comment type="caution">
    <text evidence="1">The sequence shown here is derived from an EMBL/GenBank/DDBJ whole genome shotgun (WGS) entry which is preliminary data.</text>
</comment>
<proteinExistence type="predicted"/>
<name>A0A495AX54_VOGIN</name>
<protein>
    <recommendedName>
        <fullName evidence="3">Transmembrane protein</fullName>
    </recommendedName>
</protein>
<evidence type="ECO:0008006" key="3">
    <source>
        <dbReference type="Google" id="ProtNLM"/>
    </source>
</evidence>
<sequence length="147" mass="16142">MSARDRGRIKLLLIALLCALPVLASWLSYRWLPPAGGKSYGQLLATPLPQARQPGWPQGRWVLLDAAANCNPACEQRRFAMRQIHTAQGEAATRLVRRQQADATLRQDGFYLVDPHGNGVLFYPDGAAPAAVIKEIRSVLKNNNSLG</sequence>
<dbReference type="EMBL" id="RBID01000019">
    <property type="protein sequence ID" value="RKQ53308.1"/>
    <property type="molecule type" value="Genomic_DNA"/>
</dbReference>